<gene>
    <name evidence="1" type="ORF">NEF87_003689</name>
</gene>
<dbReference type="EMBL" id="CP104013">
    <property type="protein sequence ID" value="UYP47404.1"/>
    <property type="molecule type" value="Genomic_DNA"/>
</dbReference>
<proteinExistence type="predicted"/>
<dbReference type="Pfam" id="PF14196">
    <property type="entry name" value="ATC_hydrolase"/>
    <property type="match status" value="1"/>
</dbReference>
<organism evidence="1 2">
    <name type="scientific">Candidatus Lokiarchaeum ossiferum</name>
    <dbReference type="NCBI Taxonomy" id="2951803"/>
    <lineage>
        <taxon>Archaea</taxon>
        <taxon>Promethearchaeati</taxon>
        <taxon>Promethearchaeota</taxon>
        <taxon>Promethearchaeia</taxon>
        <taxon>Promethearchaeales</taxon>
        <taxon>Promethearchaeaceae</taxon>
        <taxon>Candidatus Lokiarchaeum</taxon>
    </lineage>
</organism>
<sequence>MIRIFNIVYMISITKSMKKEDNRTQKIGLLQFFQGELDELDMFLQEFQKIKPDWLDTTLTEYFKILTSKINPTQTSKGFPISELSQDKWKLLGAHLPKIQIIQQALLSFLHLENFSLAGKEFLDRDDFLVVPFGDYIRCAYYHVYYFFHALMNLQGKEMAYAITRQIAEINYTKPRPDQKKMNSVREFGEWIDGLCTRTHNFISGEDDDQHFINKVVGCVWGEALQQVEDPELMYFLICYGDFFTPKAKNEHFELTRKETILQGSKMCDFCYHDTRIHQKLEHPIKEFWEKLC</sequence>
<evidence type="ECO:0008006" key="3">
    <source>
        <dbReference type="Google" id="ProtNLM"/>
    </source>
</evidence>
<reference evidence="1" key="1">
    <citation type="submission" date="2022-09" db="EMBL/GenBank/DDBJ databases">
        <title>Actin cytoskeleton and complex cell architecture in an #Asgard archaeon.</title>
        <authorList>
            <person name="Ponce Toledo R.I."/>
            <person name="Schleper C."/>
            <person name="Rodrigues Oliveira T."/>
            <person name="Wollweber F."/>
            <person name="Xu J."/>
            <person name="Rittmann S."/>
            <person name="Klingl A."/>
            <person name="Pilhofer M."/>
        </authorList>
    </citation>
    <scope>NUCLEOTIDE SEQUENCE</scope>
    <source>
        <strain evidence="1">B-35</strain>
    </source>
</reference>
<dbReference type="InterPro" id="IPR026002">
    <property type="entry name" value="ATC_hydrolase-like"/>
</dbReference>
<dbReference type="Proteomes" id="UP001208689">
    <property type="component" value="Chromosome"/>
</dbReference>
<protein>
    <recommendedName>
        <fullName evidence="3">L-2-amino-thiazoline-4-carboxylic acid hydrolase</fullName>
    </recommendedName>
</protein>
<accession>A0ABY6HXX4</accession>
<name>A0ABY6HXX4_9ARCH</name>
<evidence type="ECO:0000313" key="1">
    <source>
        <dbReference type="EMBL" id="UYP47404.1"/>
    </source>
</evidence>
<evidence type="ECO:0000313" key="2">
    <source>
        <dbReference type="Proteomes" id="UP001208689"/>
    </source>
</evidence>
<keyword evidence="2" id="KW-1185">Reference proteome</keyword>